<comment type="caution">
    <text evidence="2">The sequence shown here is derived from an EMBL/GenBank/DDBJ whole genome shotgun (WGS) entry which is preliminary data.</text>
</comment>
<keyword evidence="3" id="KW-1185">Reference proteome</keyword>
<evidence type="ECO:0000313" key="3">
    <source>
        <dbReference type="Proteomes" id="UP000677918"/>
    </source>
</evidence>
<dbReference type="GO" id="GO:0044780">
    <property type="term" value="P:bacterial-type flagellum assembly"/>
    <property type="evidence" value="ECO:0007669"/>
    <property type="project" value="InterPro"/>
</dbReference>
<dbReference type="Proteomes" id="UP000677918">
    <property type="component" value="Unassembled WGS sequence"/>
</dbReference>
<dbReference type="RefSeq" id="WP_213412754.1">
    <property type="nucleotide sequence ID" value="NZ_BOVK01000038.1"/>
</dbReference>
<evidence type="ECO:0000256" key="1">
    <source>
        <dbReference type="ARBA" id="ARBA00022795"/>
    </source>
</evidence>
<name>A0A8J4M3X5_9BACL</name>
<evidence type="ECO:0008006" key="4">
    <source>
        <dbReference type="Google" id="ProtNLM"/>
    </source>
</evidence>
<dbReference type="EMBL" id="BOVK01000038">
    <property type="protein sequence ID" value="GIQ69966.1"/>
    <property type="molecule type" value="Genomic_DNA"/>
</dbReference>
<dbReference type="Gene3D" id="1.20.58.300">
    <property type="entry name" value="FlgN-like"/>
    <property type="match status" value="1"/>
</dbReference>
<dbReference type="Pfam" id="PF05130">
    <property type="entry name" value="FlgN"/>
    <property type="match status" value="1"/>
</dbReference>
<sequence length="164" mass="18756">MSVTPLINSLESIIACYLRLIELGESKKQVLIQNKVDQLNAIVNQENKVIKELEAAEKEREVTVRRYFREKGLRIRIPTTIDDLVKATVSMQDKQRLSSCGERLREAAAKLQETNHANQELLQQMMDYVQYSLDLLVPDDDVTYQNPVRSSGGTKNARMFDTKA</sequence>
<keyword evidence="1" id="KW-1005">Bacterial flagellum biogenesis</keyword>
<organism evidence="2 3">
    <name type="scientific">Xylanibacillus composti</name>
    <dbReference type="NCBI Taxonomy" id="1572762"/>
    <lineage>
        <taxon>Bacteria</taxon>
        <taxon>Bacillati</taxon>
        <taxon>Bacillota</taxon>
        <taxon>Bacilli</taxon>
        <taxon>Bacillales</taxon>
        <taxon>Paenibacillaceae</taxon>
        <taxon>Xylanibacillus</taxon>
    </lineage>
</organism>
<protein>
    <recommendedName>
        <fullName evidence="4">Flagellar protein FlgN</fullName>
    </recommendedName>
</protein>
<dbReference type="AlphaFoldDB" id="A0A8J4M3X5"/>
<dbReference type="SUPFAM" id="SSF140566">
    <property type="entry name" value="FlgN-like"/>
    <property type="match status" value="1"/>
</dbReference>
<dbReference type="InterPro" id="IPR007809">
    <property type="entry name" value="FlgN-like"/>
</dbReference>
<proteinExistence type="predicted"/>
<evidence type="ECO:0000313" key="2">
    <source>
        <dbReference type="EMBL" id="GIQ69966.1"/>
    </source>
</evidence>
<reference evidence="2" key="1">
    <citation type="submission" date="2021-04" db="EMBL/GenBank/DDBJ databases">
        <title>Draft genome sequence of Xylanibacillus composti strain K13.</title>
        <authorList>
            <person name="Uke A."/>
            <person name="Chhe C."/>
            <person name="Baramee S."/>
            <person name="Kosugi A."/>
        </authorList>
    </citation>
    <scope>NUCLEOTIDE SEQUENCE</scope>
    <source>
        <strain evidence="2">K13</strain>
    </source>
</reference>
<dbReference type="InterPro" id="IPR036679">
    <property type="entry name" value="FlgN-like_sf"/>
</dbReference>
<gene>
    <name evidence="2" type="ORF">XYCOK13_27900</name>
</gene>
<accession>A0A8J4M3X5</accession>